<dbReference type="EMBL" id="VTOX01000004">
    <property type="protein sequence ID" value="NKE66843.1"/>
    <property type="molecule type" value="Genomic_DNA"/>
</dbReference>
<proteinExistence type="predicted"/>
<feature type="region of interest" description="Disordered" evidence="1">
    <location>
        <begin position="104"/>
        <end position="132"/>
    </location>
</feature>
<keyword evidence="6" id="KW-1185">Reference proteome</keyword>
<dbReference type="Pfam" id="PF13005">
    <property type="entry name" value="zf-IS66"/>
    <property type="match status" value="1"/>
</dbReference>
<evidence type="ECO:0000313" key="5">
    <source>
        <dbReference type="EMBL" id="NKE66843.1"/>
    </source>
</evidence>
<dbReference type="RefSeq" id="WP_168107961.1">
    <property type="nucleotide sequence ID" value="NZ_VTOX01000004.1"/>
</dbReference>
<dbReference type="InterPro" id="IPR052344">
    <property type="entry name" value="Transposase-related"/>
</dbReference>
<accession>A0A7X6DGY8</accession>
<feature type="domain" description="Transposase IS66 zinc-finger binding" evidence="3">
    <location>
        <begin position="140"/>
        <end position="182"/>
    </location>
</feature>
<dbReference type="NCBIfam" id="NF033517">
    <property type="entry name" value="transpos_IS66"/>
    <property type="match status" value="1"/>
</dbReference>
<sequence length="498" mass="56267">MITAQQLEGLDPHVRQAMLSLMSEVAARDEQLRAKDALIEQRERDAAFKQALIDKLTHELAVLKRMKFGATSEKFAGSAEQKSLLQDTLDEDLAELDREIKRLGAHGDADGDKAGKKTPKRQALPAHLPRRDVHHEPASTVCGCGCQMQRIGEDVAEKLDYQPGIFTVERHVRGKWACRRCEKLVQAAVPAHVIDKGIPTAGLLAQVLVAKFLDHLPLYRQEAVFERAGHLIARSTLAQWVGECGAQLQPLVQALADELRRHAVLHADETPVAMLKPGNGKTHRAYMWSYCTPSSNPMRAVVFDFSETRNGENVRDFLQLDTPRAWKGTLVTDGFSGYRACVDKGVTSAQCMAHARRKFHELWVNHDSQVGRQALRFHRVLFLIEREIEELPATDRRRIRQRKSRRVLAVFHRWLIAQRQLVPPGSATMKAIDFYEDWYVKPLTEVDSQKNLIAGREPQNVRCRTRTNFYPCRLVDPTPHAAYAPIALAGSRFATRPI</sequence>
<dbReference type="AlphaFoldDB" id="A0A7X6DGY8"/>
<dbReference type="PANTHER" id="PTHR33678">
    <property type="entry name" value="BLL1576 PROTEIN"/>
    <property type="match status" value="1"/>
</dbReference>
<dbReference type="InterPro" id="IPR024474">
    <property type="entry name" value="Znf_dom_IS66"/>
</dbReference>
<dbReference type="Proteomes" id="UP000521868">
    <property type="component" value="Unassembled WGS sequence"/>
</dbReference>
<dbReference type="PANTHER" id="PTHR33678:SF1">
    <property type="entry name" value="BLL1576 PROTEIN"/>
    <property type="match status" value="1"/>
</dbReference>
<protein>
    <submittedName>
        <fullName evidence="5">IS66 family transposase</fullName>
    </submittedName>
</protein>
<name>A0A7X6DGY8_9BURK</name>
<evidence type="ECO:0000259" key="2">
    <source>
        <dbReference type="Pfam" id="PF03050"/>
    </source>
</evidence>
<gene>
    <name evidence="5" type="ORF">RAMLITH_13515</name>
</gene>
<reference evidence="5 6" key="1">
    <citation type="journal article" date="2020" name="Nature">
        <title>Bacterial chemolithoautotrophy via manganese oxidation.</title>
        <authorList>
            <person name="Yu H."/>
            <person name="Leadbetter J.R."/>
        </authorList>
    </citation>
    <scope>NUCLEOTIDE SEQUENCE [LARGE SCALE GENOMIC DNA]</scope>
    <source>
        <strain evidence="5 6">RBP-1</strain>
    </source>
</reference>
<dbReference type="Pfam" id="PF13007">
    <property type="entry name" value="LZ_Tnp_IS66"/>
    <property type="match status" value="1"/>
</dbReference>
<dbReference type="InterPro" id="IPR024463">
    <property type="entry name" value="Transposase_TnpC_homeodom"/>
</dbReference>
<organism evidence="5 6">
    <name type="scientific">Ramlibacter lithotrophicus</name>
    <dbReference type="NCBI Taxonomy" id="2606681"/>
    <lineage>
        <taxon>Bacteria</taxon>
        <taxon>Pseudomonadati</taxon>
        <taxon>Pseudomonadota</taxon>
        <taxon>Betaproteobacteria</taxon>
        <taxon>Burkholderiales</taxon>
        <taxon>Comamonadaceae</taxon>
        <taxon>Ramlibacter</taxon>
    </lineage>
</organism>
<evidence type="ECO:0000259" key="3">
    <source>
        <dbReference type="Pfam" id="PF13005"/>
    </source>
</evidence>
<comment type="caution">
    <text evidence="5">The sequence shown here is derived from an EMBL/GenBank/DDBJ whole genome shotgun (WGS) entry which is preliminary data.</text>
</comment>
<evidence type="ECO:0000259" key="4">
    <source>
        <dbReference type="Pfam" id="PF13007"/>
    </source>
</evidence>
<dbReference type="Pfam" id="PF03050">
    <property type="entry name" value="DDE_Tnp_IS66"/>
    <property type="match status" value="1"/>
</dbReference>
<evidence type="ECO:0000256" key="1">
    <source>
        <dbReference type="SAM" id="MobiDB-lite"/>
    </source>
</evidence>
<feature type="compositionally biased region" description="Basic and acidic residues" evidence="1">
    <location>
        <begin position="104"/>
        <end position="115"/>
    </location>
</feature>
<feature type="domain" description="Transposase TnpC homeodomain" evidence="4">
    <location>
        <begin position="56"/>
        <end position="133"/>
    </location>
</feature>
<evidence type="ECO:0000313" key="6">
    <source>
        <dbReference type="Proteomes" id="UP000521868"/>
    </source>
</evidence>
<dbReference type="InterPro" id="IPR004291">
    <property type="entry name" value="Transposase_IS66_central"/>
</dbReference>
<feature type="domain" description="Transposase IS66 central" evidence="2">
    <location>
        <begin position="196"/>
        <end position="436"/>
    </location>
</feature>